<feature type="compositionally biased region" description="Polar residues" evidence="4">
    <location>
        <begin position="182"/>
        <end position="200"/>
    </location>
</feature>
<dbReference type="EMBL" id="JAAGWQ010000143">
    <property type="protein sequence ID" value="KAF5663654.1"/>
    <property type="molecule type" value="Genomic_DNA"/>
</dbReference>
<feature type="compositionally biased region" description="Acidic residues" evidence="4">
    <location>
        <begin position="218"/>
        <end position="240"/>
    </location>
</feature>
<dbReference type="SMART" id="SM00298">
    <property type="entry name" value="CHROMO"/>
    <property type="match status" value="2"/>
</dbReference>
<sequence length="407" mass="45950">MNAFLNFLSSPLKQPAEGPPPSSMPLSTSRSKTYSPKERQRLNRYSMDRIANSEGRSPIPTANLLPQQRSRLSNVSSAPSAHDTTGDITIISRSRRSTITMPPPSDKKRAIESSSQASPTPKLNTADILRDVTELVASRRQSTRDEGSPELGSPPPSSYNTSPAVTGSSKATRKGWAMKATPRSSLSSRANTTPAKNTDQLPAADDDEHQEEERDQQVDEYEFQGQDEDRDEEQDAEDDEKYVFKRIMDHRWDGDKIELRIEWQDGERTWTPEEIFHEDNLRALLAYWRTVRGGRPENPRDPDVFQVFAIRKHRTHRGQNQVYVEWVGYDKNHCTWESQDDMESAAQEHVDAYFEKIEDKMNAQRTSKGASKAAAKKGTAKKVNTKGKGTTKDPLTKTRGRSRVSKS</sequence>
<feature type="compositionally biased region" description="Low complexity" evidence="4">
    <location>
        <begin position="88"/>
        <end position="100"/>
    </location>
</feature>
<feature type="compositionally biased region" description="Polar residues" evidence="4">
    <location>
        <begin position="112"/>
        <end position="123"/>
    </location>
</feature>
<dbReference type="CDD" id="cd00024">
    <property type="entry name" value="CD_CSD"/>
    <property type="match status" value="2"/>
</dbReference>
<dbReference type="Proteomes" id="UP000567885">
    <property type="component" value="Unassembled WGS sequence"/>
</dbReference>
<keyword evidence="3" id="KW-0539">Nucleus</keyword>
<dbReference type="PROSITE" id="PS50013">
    <property type="entry name" value="CHROMO_2"/>
    <property type="match status" value="1"/>
</dbReference>
<evidence type="ECO:0000259" key="5">
    <source>
        <dbReference type="PROSITE" id="PS50013"/>
    </source>
</evidence>
<dbReference type="InterPro" id="IPR000953">
    <property type="entry name" value="Chromo/chromo_shadow_dom"/>
</dbReference>
<dbReference type="InterPro" id="IPR023780">
    <property type="entry name" value="Chromo_domain"/>
</dbReference>
<name>A0A8H5T0Z8_FUSHE</name>
<dbReference type="InterPro" id="IPR016197">
    <property type="entry name" value="Chromo-like_dom_sf"/>
</dbReference>
<comment type="subcellular location">
    <subcellularLocation>
        <location evidence="1">Nucleus</location>
    </subcellularLocation>
</comment>
<dbReference type="AlphaFoldDB" id="A0A8H5T0Z8"/>
<evidence type="ECO:0000313" key="7">
    <source>
        <dbReference type="Proteomes" id="UP000567885"/>
    </source>
</evidence>
<feature type="compositionally biased region" description="Basic residues" evidence="4">
    <location>
        <begin position="398"/>
        <end position="407"/>
    </location>
</feature>
<feature type="compositionally biased region" description="Polar residues" evidence="4">
    <location>
        <begin position="159"/>
        <end position="170"/>
    </location>
</feature>
<evidence type="ECO:0000256" key="3">
    <source>
        <dbReference type="ARBA" id="ARBA00023242"/>
    </source>
</evidence>
<feature type="compositionally biased region" description="Polar residues" evidence="4">
    <location>
        <begin position="24"/>
        <end position="34"/>
    </location>
</feature>
<dbReference type="GO" id="GO:0006338">
    <property type="term" value="P:chromatin remodeling"/>
    <property type="evidence" value="ECO:0007669"/>
    <property type="project" value="UniProtKB-ARBA"/>
</dbReference>
<evidence type="ECO:0000256" key="1">
    <source>
        <dbReference type="ARBA" id="ARBA00004123"/>
    </source>
</evidence>
<comment type="caution">
    <text evidence="6">The sequence shown here is derived from an EMBL/GenBank/DDBJ whole genome shotgun (WGS) entry which is preliminary data.</text>
</comment>
<protein>
    <submittedName>
        <fullName evidence="6">Chromo domain-containing protein</fullName>
    </submittedName>
</protein>
<dbReference type="GO" id="GO:0005634">
    <property type="term" value="C:nucleus"/>
    <property type="evidence" value="ECO:0007669"/>
    <property type="project" value="UniProtKB-SubCell"/>
</dbReference>
<proteinExistence type="predicted"/>
<gene>
    <name evidence="6" type="ORF">FHETE_7359</name>
</gene>
<dbReference type="SUPFAM" id="SSF54160">
    <property type="entry name" value="Chromo domain-like"/>
    <property type="match status" value="2"/>
</dbReference>
<comment type="subunit">
    <text evidence="2">Component of the NuA4 histone acetyltransferase complex.</text>
</comment>
<keyword evidence="7" id="KW-1185">Reference proteome</keyword>
<organism evidence="6 7">
    <name type="scientific">Fusarium heterosporum</name>
    <dbReference type="NCBI Taxonomy" id="42747"/>
    <lineage>
        <taxon>Eukaryota</taxon>
        <taxon>Fungi</taxon>
        <taxon>Dikarya</taxon>
        <taxon>Ascomycota</taxon>
        <taxon>Pezizomycotina</taxon>
        <taxon>Sordariomycetes</taxon>
        <taxon>Hypocreomycetidae</taxon>
        <taxon>Hypocreales</taxon>
        <taxon>Nectriaceae</taxon>
        <taxon>Fusarium</taxon>
        <taxon>Fusarium heterosporum species complex</taxon>
    </lineage>
</organism>
<feature type="region of interest" description="Disordered" evidence="4">
    <location>
        <begin position="361"/>
        <end position="407"/>
    </location>
</feature>
<feature type="domain" description="Chromo" evidence="5">
    <location>
        <begin position="305"/>
        <end position="365"/>
    </location>
</feature>
<evidence type="ECO:0000256" key="2">
    <source>
        <dbReference type="ARBA" id="ARBA00011353"/>
    </source>
</evidence>
<feature type="compositionally biased region" description="Basic residues" evidence="4">
    <location>
        <begin position="374"/>
        <end position="385"/>
    </location>
</feature>
<evidence type="ECO:0000256" key="4">
    <source>
        <dbReference type="SAM" id="MobiDB-lite"/>
    </source>
</evidence>
<dbReference type="PANTHER" id="PTHR22812">
    <property type="entry name" value="CHROMOBOX PROTEIN"/>
    <property type="match status" value="1"/>
</dbReference>
<accession>A0A8H5T0Z8</accession>
<dbReference type="Gene3D" id="2.40.50.40">
    <property type="match status" value="2"/>
</dbReference>
<feature type="compositionally biased region" description="Polar residues" evidence="4">
    <location>
        <begin position="64"/>
        <end position="87"/>
    </location>
</feature>
<dbReference type="InterPro" id="IPR051219">
    <property type="entry name" value="Heterochromatin_chromo-domain"/>
</dbReference>
<dbReference type="Pfam" id="PF00385">
    <property type="entry name" value="Chromo"/>
    <property type="match status" value="1"/>
</dbReference>
<dbReference type="OrthoDB" id="433924at2759"/>
<feature type="region of interest" description="Disordered" evidence="4">
    <location>
        <begin position="1"/>
        <end position="240"/>
    </location>
</feature>
<evidence type="ECO:0000313" key="6">
    <source>
        <dbReference type="EMBL" id="KAF5663654.1"/>
    </source>
</evidence>
<reference evidence="6 7" key="1">
    <citation type="submission" date="2020-05" db="EMBL/GenBank/DDBJ databases">
        <title>Identification and distribution of gene clusters putatively required for synthesis of sphingolipid metabolism inhibitors in phylogenetically diverse species of the filamentous fungus Fusarium.</title>
        <authorList>
            <person name="Kim H.-S."/>
            <person name="Busman M."/>
            <person name="Brown D.W."/>
            <person name="Divon H."/>
            <person name="Uhlig S."/>
            <person name="Proctor R.H."/>
        </authorList>
    </citation>
    <scope>NUCLEOTIDE SEQUENCE [LARGE SCALE GENOMIC DNA]</scope>
    <source>
        <strain evidence="6 7">NRRL 20693</strain>
    </source>
</reference>